<dbReference type="Gene3D" id="3.30.2310.20">
    <property type="entry name" value="RelE-like"/>
    <property type="match status" value="1"/>
</dbReference>
<dbReference type="InterPro" id="IPR051803">
    <property type="entry name" value="TA_system_RelE-like_toxin"/>
</dbReference>
<dbReference type="AlphaFoldDB" id="A0A370E354"/>
<dbReference type="Pfam" id="PF05016">
    <property type="entry name" value="ParE_toxin"/>
    <property type="match status" value="1"/>
</dbReference>
<organism evidence="3 4">
    <name type="scientific">endosymbiont of Lamellibrachia luymesi</name>
    <dbReference type="NCBI Taxonomy" id="2200907"/>
    <lineage>
        <taxon>Bacteria</taxon>
        <taxon>Pseudomonadati</taxon>
        <taxon>Pseudomonadota</taxon>
        <taxon>Gammaproteobacteria</taxon>
        <taxon>sulfur-oxidizing symbionts</taxon>
    </lineage>
</organism>
<evidence type="ECO:0000313" key="4">
    <source>
        <dbReference type="Proteomes" id="UP000255508"/>
    </source>
</evidence>
<proteinExistence type="inferred from homology"/>
<evidence type="ECO:0000256" key="1">
    <source>
        <dbReference type="ARBA" id="ARBA00006226"/>
    </source>
</evidence>
<dbReference type="EMBL" id="QFXD01000038">
    <property type="protein sequence ID" value="RDH92958.1"/>
    <property type="molecule type" value="Genomic_DNA"/>
</dbReference>
<gene>
    <name evidence="3" type="ORF">DIZ79_02050</name>
</gene>
<accession>A0A370E354</accession>
<dbReference type="PANTHER" id="PTHR33755:SF5">
    <property type="entry name" value="TYPE II TOXIN-ANTITOXIN SYSTEM RELE_PARE FAMILY TOXIN"/>
    <property type="match status" value="1"/>
</dbReference>
<comment type="similarity">
    <text evidence="1">Belongs to the RelE toxin family.</text>
</comment>
<evidence type="ECO:0000313" key="3">
    <source>
        <dbReference type="EMBL" id="RDH92958.1"/>
    </source>
</evidence>
<evidence type="ECO:0000256" key="2">
    <source>
        <dbReference type="ARBA" id="ARBA00022649"/>
    </source>
</evidence>
<dbReference type="PANTHER" id="PTHR33755">
    <property type="entry name" value="TOXIN PARE1-RELATED"/>
    <property type="match status" value="1"/>
</dbReference>
<name>A0A370E354_9GAMM</name>
<dbReference type="InterPro" id="IPR035093">
    <property type="entry name" value="RelE/ParE_toxin_dom_sf"/>
</dbReference>
<dbReference type="InterPro" id="IPR007712">
    <property type="entry name" value="RelE/ParE_toxin"/>
</dbReference>
<keyword evidence="2" id="KW-1277">Toxin-antitoxin system</keyword>
<reference evidence="3 4" key="1">
    <citation type="journal article" date="2018" name="ISME J.">
        <title>Endosymbiont genomes yield clues of tubeworm success.</title>
        <authorList>
            <person name="Li Y."/>
            <person name="Liles M.R."/>
            <person name="Halanych K.M."/>
        </authorList>
    </citation>
    <scope>NUCLEOTIDE SEQUENCE [LARGE SCALE GENOMIC DNA]</scope>
    <source>
        <strain evidence="3">A1422</strain>
    </source>
</reference>
<protein>
    <submittedName>
        <fullName evidence="3">Addiction module toxin RelE</fullName>
    </submittedName>
</protein>
<sequence>MPKLTIHFLESAVTDLEALKRWYSEQGLPDVGDRFITEIMGRVEVLYDHPDMGRVVPEFDQPFLREIIHPPFRIVSWREPNKVQVIRVWRSERLLRIPAHMEET</sequence>
<dbReference type="Proteomes" id="UP000255508">
    <property type="component" value="Unassembled WGS sequence"/>
</dbReference>
<comment type="caution">
    <text evidence="3">The sequence shown here is derived from an EMBL/GenBank/DDBJ whole genome shotgun (WGS) entry which is preliminary data.</text>
</comment>